<name>A0AAE3UHK0_9BACT</name>
<keyword evidence="9" id="KW-1185">Reference proteome</keyword>
<dbReference type="PROSITE" id="PS00583">
    <property type="entry name" value="PFKB_KINASES_1"/>
    <property type="match status" value="1"/>
</dbReference>
<dbReference type="Gene3D" id="3.40.1190.20">
    <property type="match status" value="1"/>
</dbReference>
<keyword evidence="2 6" id="KW-0808">Transferase</keyword>
<dbReference type="PROSITE" id="PS00584">
    <property type="entry name" value="PFKB_KINASES_2"/>
    <property type="match status" value="1"/>
</dbReference>
<proteinExistence type="inferred from homology"/>
<evidence type="ECO:0000256" key="1">
    <source>
        <dbReference type="ARBA" id="ARBA00010688"/>
    </source>
</evidence>
<dbReference type="InterPro" id="IPR029056">
    <property type="entry name" value="Ribokinase-like"/>
</dbReference>
<dbReference type="InterPro" id="IPR017583">
    <property type="entry name" value="Tagatose/fructose_Pkinase"/>
</dbReference>
<dbReference type="AlphaFoldDB" id="A0AAE3UHK0"/>
<dbReference type="FunFam" id="3.40.1190.20:FF:000001">
    <property type="entry name" value="Phosphofructokinase"/>
    <property type="match status" value="1"/>
</dbReference>
<protein>
    <submittedName>
        <fullName evidence="8">1-phosphofructokinase family hexose kinase</fullName>
    </submittedName>
</protein>
<dbReference type="InterPro" id="IPR002173">
    <property type="entry name" value="Carboh/pur_kinase_PfkB_CS"/>
</dbReference>
<gene>
    <name evidence="8" type="ORF">QNI22_18820</name>
</gene>
<dbReference type="NCBIfam" id="TIGR03168">
    <property type="entry name" value="1-PFK"/>
    <property type="match status" value="1"/>
</dbReference>
<evidence type="ECO:0000313" key="8">
    <source>
        <dbReference type="EMBL" id="MDJ1502728.1"/>
    </source>
</evidence>
<evidence type="ECO:0000256" key="2">
    <source>
        <dbReference type="ARBA" id="ARBA00022679"/>
    </source>
</evidence>
<dbReference type="GO" id="GO:0005829">
    <property type="term" value="C:cytosol"/>
    <property type="evidence" value="ECO:0007669"/>
    <property type="project" value="TreeGrafter"/>
</dbReference>
<organism evidence="8 9">
    <name type="scientific">Xanthocytophaga agilis</name>
    <dbReference type="NCBI Taxonomy" id="3048010"/>
    <lineage>
        <taxon>Bacteria</taxon>
        <taxon>Pseudomonadati</taxon>
        <taxon>Bacteroidota</taxon>
        <taxon>Cytophagia</taxon>
        <taxon>Cytophagales</taxon>
        <taxon>Rhodocytophagaceae</taxon>
        <taxon>Xanthocytophaga</taxon>
    </lineage>
</organism>
<keyword evidence="5" id="KW-0067">ATP-binding</keyword>
<dbReference type="SUPFAM" id="SSF53613">
    <property type="entry name" value="Ribokinase-like"/>
    <property type="match status" value="1"/>
</dbReference>
<dbReference type="EMBL" id="JASJOU010000006">
    <property type="protein sequence ID" value="MDJ1502728.1"/>
    <property type="molecule type" value="Genomic_DNA"/>
</dbReference>
<comment type="similarity">
    <text evidence="1">Belongs to the carbohydrate kinase PfkB family.</text>
</comment>
<evidence type="ECO:0000256" key="6">
    <source>
        <dbReference type="PIRNR" id="PIRNR000535"/>
    </source>
</evidence>
<accession>A0AAE3UHK0</accession>
<reference evidence="8" key="1">
    <citation type="submission" date="2023-05" db="EMBL/GenBank/DDBJ databases">
        <authorList>
            <person name="Zhang X."/>
        </authorList>
    </citation>
    <scope>NUCLEOTIDE SEQUENCE</scope>
    <source>
        <strain evidence="8">BD1B2-1</strain>
    </source>
</reference>
<comment type="caution">
    <text evidence="8">The sequence shown here is derived from an EMBL/GenBank/DDBJ whole genome shotgun (WGS) entry which is preliminary data.</text>
</comment>
<dbReference type="Proteomes" id="UP001232063">
    <property type="component" value="Unassembled WGS sequence"/>
</dbReference>
<keyword evidence="3" id="KW-0547">Nucleotide-binding</keyword>
<dbReference type="CDD" id="cd01164">
    <property type="entry name" value="FruK_PfkB_like"/>
    <property type="match status" value="1"/>
</dbReference>
<dbReference type="RefSeq" id="WP_314512984.1">
    <property type="nucleotide sequence ID" value="NZ_JASJOU010000006.1"/>
</dbReference>
<dbReference type="PANTHER" id="PTHR46566">
    <property type="entry name" value="1-PHOSPHOFRUCTOKINASE-RELATED"/>
    <property type="match status" value="1"/>
</dbReference>
<dbReference type="PIRSF" id="PIRSF000535">
    <property type="entry name" value="1PFK/6PFK/LacC"/>
    <property type="match status" value="1"/>
</dbReference>
<evidence type="ECO:0000256" key="5">
    <source>
        <dbReference type="ARBA" id="ARBA00022840"/>
    </source>
</evidence>
<keyword evidence="4" id="KW-0418">Kinase</keyword>
<dbReference type="InterPro" id="IPR011611">
    <property type="entry name" value="PfkB_dom"/>
</dbReference>
<feature type="domain" description="Carbohydrate kinase PfkB" evidence="7">
    <location>
        <begin position="12"/>
        <end position="291"/>
    </location>
</feature>
<evidence type="ECO:0000256" key="4">
    <source>
        <dbReference type="ARBA" id="ARBA00022777"/>
    </source>
</evidence>
<sequence length="316" mass="33657">MGIVTLTLNPAIDKSTSIDRLVPEHKLRCENPKFEAGGGGINVSKAIHKLGGESLAIFPAGGPSGTLLIDLLQHDKITCKAIPTEQWTRENFIVVDHSTNAQYRFGMPGPQLSEIEALSCLEAIKAARPDYLVASGSLPPGLPADFYARVAKVAKEIDARLILDTSGEPLKLAANEGVFLLKPNLGELSKMVGVETLETDDVDDAAKEIINRGDCGIVVVSMGPAGALLVTKDGHEHIPAPTVLKKSTVGAGDSMVAGMTWSLANGKTPQEMVRMGVACGSAATMNSGTQLFKVEDVYKLYDWICTYSARYSHPNI</sequence>
<evidence type="ECO:0000256" key="3">
    <source>
        <dbReference type="ARBA" id="ARBA00022741"/>
    </source>
</evidence>
<evidence type="ECO:0000313" key="9">
    <source>
        <dbReference type="Proteomes" id="UP001232063"/>
    </source>
</evidence>
<dbReference type="PANTHER" id="PTHR46566:SF2">
    <property type="entry name" value="ATP-DEPENDENT 6-PHOSPHOFRUCTOKINASE ISOZYME 2"/>
    <property type="match status" value="1"/>
</dbReference>
<evidence type="ECO:0000259" key="7">
    <source>
        <dbReference type="Pfam" id="PF00294"/>
    </source>
</evidence>
<dbReference type="GO" id="GO:0005524">
    <property type="term" value="F:ATP binding"/>
    <property type="evidence" value="ECO:0007669"/>
    <property type="project" value="UniProtKB-KW"/>
</dbReference>
<dbReference type="Pfam" id="PF00294">
    <property type="entry name" value="PfkB"/>
    <property type="match status" value="1"/>
</dbReference>
<dbReference type="GO" id="GO:0003872">
    <property type="term" value="F:6-phosphofructokinase activity"/>
    <property type="evidence" value="ECO:0007669"/>
    <property type="project" value="TreeGrafter"/>
</dbReference>